<comment type="caution">
    <text evidence="11">The sequence shown here is derived from an EMBL/GenBank/DDBJ whole genome shotgun (WGS) entry which is preliminary data.</text>
</comment>
<dbReference type="EC" id="2.7.2.1" evidence="9"/>
<sequence length="390" mass="39894">MRVLVVNAGSSSVKIRLLDGDTLVDGVDLAADRGRPDPAELTAALRRFAPVDAVGHRVVHGGRIFTAPVPVDDAARRALAALVPLAPLHQAPALAALDATSALLPGVPAVACFDTAFHADLPAAASTYAVPARWRDEFGVRRYGFHGLAHEWAARRAAALVPSARRVVVAHLGSGASLCAAAVDPADGAARVRSADTTMGFTPTAGLVMGTRCGDLDPAVPLWMVEHARLAVADVAHALDHESGLLGLAGDADMRAVLAAERAGRSDAALAVEVWLHRLRAGIAAMAASLGGLDVLVFSAGIGEHQPELRRRALDGLGFLGLGLDPVADAAVGDDADADVTAGGASARTLVVHAREDLVIARAVRAVLGRPAVADGAAARLPGGSERSRV</sequence>
<proteinExistence type="inferred from homology"/>
<evidence type="ECO:0000256" key="9">
    <source>
        <dbReference type="HAMAP-Rule" id="MF_00020"/>
    </source>
</evidence>
<feature type="site" description="Transition state stabilizer" evidence="9">
    <location>
        <position position="212"/>
    </location>
</feature>
<evidence type="ECO:0000256" key="2">
    <source>
        <dbReference type="ARBA" id="ARBA00022490"/>
    </source>
</evidence>
<feature type="active site" description="Proton donor/acceptor" evidence="9">
    <location>
        <position position="114"/>
    </location>
</feature>
<dbReference type="SUPFAM" id="SSF53067">
    <property type="entry name" value="Actin-like ATPase domain"/>
    <property type="match status" value="2"/>
</dbReference>
<dbReference type="Gene3D" id="3.30.420.40">
    <property type="match status" value="2"/>
</dbReference>
<feature type="binding site" evidence="9">
    <location>
        <position position="356"/>
    </location>
    <ligand>
        <name>Mg(2+)</name>
        <dbReference type="ChEBI" id="CHEBI:18420"/>
    </ligand>
</feature>
<feature type="binding site" evidence="9">
    <location>
        <begin position="253"/>
        <end position="255"/>
    </location>
    <ligand>
        <name>ATP</name>
        <dbReference type="ChEBI" id="CHEBI:30616"/>
    </ligand>
</feature>
<dbReference type="InterPro" id="IPR000890">
    <property type="entry name" value="Aliphatic_acid_kin_short-chain"/>
</dbReference>
<comment type="cofactor">
    <cofactor evidence="9">
        <name>Mg(2+)</name>
        <dbReference type="ChEBI" id="CHEBI:18420"/>
    </cofactor>
    <cofactor evidence="9">
        <name>Mn(2+)</name>
        <dbReference type="ChEBI" id="CHEBI:29035"/>
    </cofactor>
    <text evidence="9">Mg(2+). Can also accept Mn(2+).</text>
</comment>
<reference evidence="11 12" key="1">
    <citation type="submission" date="2020-04" db="EMBL/GenBank/DDBJ databases">
        <authorList>
            <person name="Klaysubun C."/>
            <person name="Duangmal K."/>
            <person name="Lipun K."/>
        </authorList>
    </citation>
    <scope>NUCLEOTIDE SEQUENCE [LARGE SCALE GENOMIC DNA]</scope>
    <source>
        <strain evidence="11 12">K10HN5</strain>
    </source>
</reference>
<evidence type="ECO:0000256" key="7">
    <source>
        <dbReference type="ARBA" id="ARBA00022840"/>
    </source>
</evidence>
<accession>A0ABX1S7K5</accession>
<dbReference type="PANTHER" id="PTHR21060:SF21">
    <property type="entry name" value="ACETATE KINASE"/>
    <property type="match status" value="1"/>
</dbReference>
<dbReference type="EMBL" id="JAAXLA010000013">
    <property type="protein sequence ID" value="NMH97540.1"/>
    <property type="molecule type" value="Genomic_DNA"/>
</dbReference>
<keyword evidence="2 9" id="KW-0963">Cytoplasm</keyword>
<dbReference type="PANTHER" id="PTHR21060">
    <property type="entry name" value="ACETATE KINASE"/>
    <property type="match status" value="1"/>
</dbReference>
<comment type="pathway">
    <text evidence="9">Metabolic intermediate biosynthesis; acetyl-CoA biosynthesis; acetyl-CoA from acetate: step 1/2.</text>
</comment>
<name>A0ABX1S7K5_9PSEU</name>
<feature type="binding site" evidence="9">
    <location>
        <begin position="301"/>
        <end position="305"/>
    </location>
    <ligand>
        <name>ATP</name>
        <dbReference type="ChEBI" id="CHEBI:30616"/>
    </ligand>
</feature>
<feature type="site" description="Transition state stabilizer" evidence="9">
    <location>
        <position position="146"/>
    </location>
</feature>
<comment type="subcellular location">
    <subcellularLocation>
        <location evidence="9">Cytoplasm</location>
    </subcellularLocation>
</comment>
<gene>
    <name evidence="9" type="primary">ackA</name>
    <name evidence="11" type="ORF">HF526_09475</name>
</gene>
<evidence type="ECO:0000256" key="10">
    <source>
        <dbReference type="RuleBase" id="RU003835"/>
    </source>
</evidence>
<evidence type="ECO:0000256" key="5">
    <source>
        <dbReference type="ARBA" id="ARBA00022741"/>
    </source>
</evidence>
<feature type="binding site" evidence="9">
    <location>
        <position position="57"/>
    </location>
    <ligand>
        <name>substrate</name>
    </ligand>
</feature>
<dbReference type="Proteomes" id="UP000820669">
    <property type="component" value="Unassembled WGS sequence"/>
</dbReference>
<keyword evidence="7 9" id="KW-0067">ATP-binding</keyword>
<organism evidence="11 12">
    <name type="scientific">Pseudonocardia acidicola</name>
    <dbReference type="NCBI Taxonomy" id="2724939"/>
    <lineage>
        <taxon>Bacteria</taxon>
        <taxon>Bacillati</taxon>
        <taxon>Actinomycetota</taxon>
        <taxon>Actinomycetes</taxon>
        <taxon>Pseudonocardiales</taxon>
        <taxon>Pseudonocardiaceae</taxon>
        <taxon>Pseudonocardia</taxon>
    </lineage>
</organism>
<evidence type="ECO:0000313" key="12">
    <source>
        <dbReference type="Proteomes" id="UP000820669"/>
    </source>
</evidence>
<dbReference type="PROSITE" id="PS01075">
    <property type="entry name" value="ACETATE_KINASE_1"/>
    <property type="match status" value="1"/>
</dbReference>
<dbReference type="HAMAP" id="MF_00020">
    <property type="entry name" value="Acetate_kinase"/>
    <property type="match status" value="1"/>
</dbReference>
<keyword evidence="5 9" id="KW-0547">Nucleotide-binding</keyword>
<feature type="binding site" evidence="9">
    <location>
        <position position="7"/>
    </location>
    <ligand>
        <name>Mg(2+)</name>
        <dbReference type="ChEBI" id="CHEBI:18420"/>
    </ligand>
</feature>
<feature type="binding site" evidence="9">
    <location>
        <position position="14"/>
    </location>
    <ligand>
        <name>ATP</name>
        <dbReference type="ChEBI" id="CHEBI:30616"/>
    </ligand>
</feature>
<keyword evidence="4 9" id="KW-0479">Metal-binding</keyword>
<dbReference type="Pfam" id="PF00871">
    <property type="entry name" value="Acetate_kinase"/>
    <property type="match status" value="1"/>
</dbReference>
<comment type="function">
    <text evidence="9">Catalyzes the formation of acetyl phosphate from acetate and ATP. Can also catalyze the reverse reaction.</text>
</comment>
<keyword evidence="3 9" id="KW-0808">Transferase</keyword>
<keyword evidence="8 9" id="KW-0460">Magnesium</keyword>
<dbReference type="RefSeq" id="WP_169380991.1">
    <property type="nucleotide sequence ID" value="NZ_JAAXLA010000013.1"/>
</dbReference>
<evidence type="ECO:0000256" key="4">
    <source>
        <dbReference type="ARBA" id="ARBA00022723"/>
    </source>
</evidence>
<comment type="subunit">
    <text evidence="9">Homodimer.</text>
</comment>
<dbReference type="InterPro" id="IPR043129">
    <property type="entry name" value="ATPase_NBD"/>
</dbReference>
<feature type="binding site" evidence="9">
    <location>
        <begin position="171"/>
        <end position="175"/>
    </location>
    <ligand>
        <name>ATP</name>
        <dbReference type="ChEBI" id="CHEBI:30616"/>
    </ligand>
</feature>
<dbReference type="GO" id="GO:0016301">
    <property type="term" value="F:kinase activity"/>
    <property type="evidence" value="ECO:0007669"/>
    <property type="project" value="UniProtKB-KW"/>
</dbReference>
<keyword evidence="12" id="KW-1185">Reference proteome</keyword>
<evidence type="ECO:0000256" key="8">
    <source>
        <dbReference type="ARBA" id="ARBA00022842"/>
    </source>
</evidence>
<dbReference type="InterPro" id="IPR004372">
    <property type="entry name" value="Ac/propionate_kinase"/>
</dbReference>
<dbReference type="PRINTS" id="PR00471">
    <property type="entry name" value="ACETATEKNASE"/>
</dbReference>
<evidence type="ECO:0000256" key="6">
    <source>
        <dbReference type="ARBA" id="ARBA00022777"/>
    </source>
</evidence>
<dbReference type="InterPro" id="IPR023865">
    <property type="entry name" value="Aliphatic_acid_kinase_CS"/>
</dbReference>
<protein>
    <recommendedName>
        <fullName evidence="9">Acetate kinase</fullName>
        <ecNumber evidence="9">2.7.2.1</ecNumber>
    </recommendedName>
    <alternativeName>
        <fullName evidence="9">Acetokinase</fullName>
    </alternativeName>
</protein>
<evidence type="ECO:0000256" key="1">
    <source>
        <dbReference type="ARBA" id="ARBA00008748"/>
    </source>
</evidence>
<comment type="similarity">
    <text evidence="1 9 10">Belongs to the acetokinase family.</text>
</comment>
<dbReference type="PIRSF" id="PIRSF000722">
    <property type="entry name" value="Acetate_prop_kin"/>
    <property type="match status" value="1"/>
</dbReference>
<comment type="catalytic activity">
    <reaction evidence="9">
        <text>acetate + ATP = acetyl phosphate + ADP</text>
        <dbReference type="Rhea" id="RHEA:11352"/>
        <dbReference type="ChEBI" id="CHEBI:22191"/>
        <dbReference type="ChEBI" id="CHEBI:30089"/>
        <dbReference type="ChEBI" id="CHEBI:30616"/>
        <dbReference type="ChEBI" id="CHEBI:456216"/>
        <dbReference type="EC" id="2.7.2.1"/>
    </reaction>
</comment>
<evidence type="ECO:0000256" key="3">
    <source>
        <dbReference type="ARBA" id="ARBA00022679"/>
    </source>
</evidence>
<evidence type="ECO:0000313" key="11">
    <source>
        <dbReference type="EMBL" id="NMH97540.1"/>
    </source>
</evidence>
<keyword evidence="6 9" id="KW-0418">Kinase</keyword>